<comment type="similarity">
    <text evidence="4">In the C-terminal section; belongs to the pectinesterase family.</text>
</comment>
<feature type="chain" id="PRO_5005108434" description="Pectinesterase" evidence="14">
    <location>
        <begin position="24"/>
        <end position="567"/>
    </location>
</feature>
<evidence type="ECO:0000256" key="4">
    <source>
        <dbReference type="ARBA" id="ARBA00007786"/>
    </source>
</evidence>
<evidence type="ECO:0000256" key="6">
    <source>
        <dbReference type="ARBA" id="ARBA00022512"/>
    </source>
</evidence>
<keyword evidence="6" id="KW-0964">Secreted</keyword>
<evidence type="ECO:0000256" key="8">
    <source>
        <dbReference type="ARBA" id="ARBA00023085"/>
    </source>
</evidence>
<dbReference type="InterPro" id="IPR006501">
    <property type="entry name" value="Pectinesterase_inhib_dom"/>
</dbReference>
<organism evidence="16 17">
    <name type="scientific">Cucumis sativus</name>
    <name type="common">Cucumber</name>
    <dbReference type="NCBI Taxonomy" id="3659"/>
    <lineage>
        <taxon>Eukaryota</taxon>
        <taxon>Viridiplantae</taxon>
        <taxon>Streptophyta</taxon>
        <taxon>Embryophyta</taxon>
        <taxon>Tracheophyta</taxon>
        <taxon>Spermatophyta</taxon>
        <taxon>Magnoliopsida</taxon>
        <taxon>eudicotyledons</taxon>
        <taxon>Gunneridae</taxon>
        <taxon>Pentapetalae</taxon>
        <taxon>rosids</taxon>
        <taxon>fabids</taxon>
        <taxon>Cucurbitales</taxon>
        <taxon>Cucurbitaceae</taxon>
        <taxon>Benincaseae</taxon>
        <taxon>Cucumis</taxon>
    </lineage>
</organism>
<dbReference type="UniPathway" id="UPA00545">
    <property type="reaction ID" value="UER00823"/>
</dbReference>
<proteinExistence type="inferred from homology"/>
<dbReference type="Pfam" id="PF01095">
    <property type="entry name" value="Pectinesterase"/>
    <property type="match status" value="1"/>
</dbReference>
<sequence length="567" mass="62064">MLGKVIVSGLSLILVVGIALAIAATINKSNASNGGTEDVSPKMKAVSAICSTTDYQDECKTTLDHVARNTSSNDPKDYAEAAILATIGEITKGYNLSDSLIVEASTNASIKMSVEDCKDLLQFAIDELQASYSAVGESDLHTDSDRVADIKNWLSAVISYQQSCLDGLGEFDPQLKQRMQDGLDVAGKLTSNALAIVTAVSNILDNYRLQLKVQPSGRRLLGTTVVDRDGFPTWLTGADRKLLASKQRGVRPTPNAVVAKDGSGKYKTIAAALAAYPKVLRGRYVIYVKAGIYDEYITLTKDMKNVFMYGDGPRKTIVTGRKSNRDGFTTQNTASFAAIGEGFLCKSMGFTNTAGPEGHQAVALRVQSDRSAFFNCRMDGHQDTLYVQTHRQFYRNCVVSGTVDFIFGDSSTVIQNSLIIVRRPMDNQQNTVTAQGRAEQKEITGLVIHNCRIVPEQKLFAERFKIPTFLGRPWKQYARTVIMESTLGDFIQPAGYMPWSGDFALETCLYLEYGNRGPGANTNRRVRWKGAKVIGRNEALQYTAGAFLLGRSWLPTTGGLYYLGLKN</sequence>
<dbReference type="OrthoDB" id="2019149at2759"/>
<dbReference type="STRING" id="3659.A0A0A0KJ73"/>
<dbReference type="CDD" id="cd15798">
    <property type="entry name" value="PMEI-like_3"/>
    <property type="match status" value="1"/>
</dbReference>
<evidence type="ECO:0000313" key="17">
    <source>
        <dbReference type="Proteomes" id="UP000029981"/>
    </source>
</evidence>
<dbReference type="InterPro" id="IPR035513">
    <property type="entry name" value="Invertase/methylesterase_inhib"/>
</dbReference>
<evidence type="ECO:0000256" key="9">
    <source>
        <dbReference type="ARBA" id="ARBA00023157"/>
    </source>
</evidence>
<gene>
    <name evidence="16" type="ORF">Csa_5G125700</name>
</gene>
<feature type="signal peptide" evidence="14">
    <location>
        <begin position="1"/>
        <end position="23"/>
    </location>
</feature>
<evidence type="ECO:0000256" key="10">
    <source>
        <dbReference type="ARBA" id="ARBA00023180"/>
    </source>
</evidence>
<dbReference type="OMA" id="CNALTIV"/>
<dbReference type="SUPFAM" id="SSF51126">
    <property type="entry name" value="Pectin lyase-like"/>
    <property type="match status" value="1"/>
</dbReference>
<comment type="similarity">
    <text evidence="3">In the N-terminal section; belongs to the PMEI family.</text>
</comment>
<evidence type="ECO:0000256" key="12">
    <source>
        <dbReference type="ARBA" id="ARBA00057335"/>
    </source>
</evidence>
<dbReference type="PANTHER" id="PTHR31707">
    <property type="entry name" value="PECTINESTERASE"/>
    <property type="match status" value="1"/>
</dbReference>
<keyword evidence="17" id="KW-1185">Reference proteome</keyword>
<comment type="subcellular location">
    <subcellularLocation>
        <location evidence="1">Secreted</location>
        <location evidence="1">Cell wall</location>
    </subcellularLocation>
</comment>
<dbReference type="GO" id="GO:0042545">
    <property type="term" value="P:cell wall modification"/>
    <property type="evidence" value="ECO:0007669"/>
    <property type="project" value="UniProtKB-UniRule"/>
</dbReference>
<comment type="catalytic activity">
    <reaction evidence="11 14">
        <text>[(1-&gt;4)-alpha-D-galacturonosyl methyl ester](n) + n H2O = [(1-&gt;4)-alpha-D-galacturonosyl](n) + n methanol + n H(+)</text>
        <dbReference type="Rhea" id="RHEA:22380"/>
        <dbReference type="Rhea" id="RHEA-COMP:14570"/>
        <dbReference type="Rhea" id="RHEA-COMP:14573"/>
        <dbReference type="ChEBI" id="CHEBI:15377"/>
        <dbReference type="ChEBI" id="CHEBI:15378"/>
        <dbReference type="ChEBI" id="CHEBI:17790"/>
        <dbReference type="ChEBI" id="CHEBI:140522"/>
        <dbReference type="ChEBI" id="CHEBI:140523"/>
        <dbReference type="EC" id="3.1.1.11"/>
    </reaction>
</comment>
<evidence type="ECO:0000256" key="13">
    <source>
        <dbReference type="PROSITE-ProRule" id="PRU10040"/>
    </source>
</evidence>
<evidence type="ECO:0000313" key="16">
    <source>
        <dbReference type="EMBL" id="KGN49780.1"/>
    </source>
</evidence>
<dbReference type="Gramene" id="KGN49780">
    <property type="protein sequence ID" value="KGN49780"/>
    <property type="gene ID" value="Csa_5G125700"/>
</dbReference>
<dbReference type="PROSITE" id="PS00503">
    <property type="entry name" value="PECTINESTERASE_2"/>
    <property type="match status" value="1"/>
</dbReference>
<dbReference type="SMART" id="SM00856">
    <property type="entry name" value="PMEI"/>
    <property type="match status" value="1"/>
</dbReference>
<dbReference type="Gene3D" id="2.160.20.10">
    <property type="entry name" value="Single-stranded right-handed beta-helix, Pectin lyase-like"/>
    <property type="match status" value="1"/>
</dbReference>
<comment type="function">
    <text evidence="12">Acts in the modification of cell walls via demethylesterification of cell wall pectin.</text>
</comment>
<evidence type="ECO:0000256" key="11">
    <source>
        <dbReference type="ARBA" id="ARBA00047928"/>
    </source>
</evidence>
<keyword evidence="9" id="KW-1015">Disulfide bond</keyword>
<reference evidence="16 17" key="3">
    <citation type="journal article" date="2010" name="BMC Genomics">
        <title>Transcriptome sequencing and comparative analysis of cucumber flowers with different sex types.</title>
        <authorList>
            <person name="Guo S."/>
            <person name="Zheng Y."/>
            <person name="Joung J.G."/>
            <person name="Liu S."/>
            <person name="Zhang Z."/>
            <person name="Crasta O.R."/>
            <person name="Sobral B.W."/>
            <person name="Xu Y."/>
            <person name="Huang S."/>
            <person name="Fei Z."/>
        </authorList>
    </citation>
    <scope>NUCLEOTIDE SEQUENCE [LARGE SCALE GENOMIC DNA]</scope>
    <source>
        <strain evidence="17">cv. 9930</strain>
    </source>
</reference>
<dbReference type="InterPro" id="IPR000070">
    <property type="entry name" value="Pectinesterase_cat"/>
</dbReference>
<keyword evidence="10" id="KW-0325">Glycoprotein</keyword>
<dbReference type="InterPro" id="IPR011050">
    <property type="entry name" value="Pectin_lyase_fold/virulence"/>
</dbReference>
<evidence type="ECO:0000256" key="7">
    <source>
        <dbReference type="ARBA" id="ARBA00022801"/>
    </source>
</evidence>
<keyword evidence="14" id="KW-0732">Signal</keyword>
<dbReference type="GO" id="GO:0030599">
    <property type="term" value="F:pectinesterase activity"/>
    <property type="evidence" value="ECO:0000318"/>
    <property type="project" value="GO_Central"/>
</dbReference>
<protein>
    <recommendedName>
        <fullName evidence="5 14">Pectinesterase</fullName>
        <ecNumber evidence="5 14">3.1.1.11</ecNumber>
    </recommendedName>
</protein>
<feature type="active site" evidence="13">
    <location>
        <position position="404"/>
    </location>
</feature>
<reference evidence="16 17" key="1">
    <citation type="journal article" date="2009" name="Nat. Genet.">
        <title>The genome of the cucumber, Cucumis sativus L.</title>
        <authorList>
            <person name="Huang S."/>
            <person name="Li R."/>
            <person name="Zhang Z."/>
            <person name="Li L."/>
            <person name="Gu X."/>
            <person name="Fan W."/>
            <person name="Lucas W.J."/>
            <person name="Wang X."/>
            <person name="Xie B."/>
            <person name="Ni P."/>
            <person name="Ren Y."/>
            <person name="Zhu H."/>
            <person name="Li J."/>
            <person name="Lin K."/>
            <person name="Jin W."/>
            <person name="Fei Z."/>
            <person name="Li G."/>
            <person name="Staub J."/>
            <person name="Kilian A."/>
            <person name="van der Vossen E.A."/>
            <person name="Wu Y."/>
            <person name="Guo J."/>
            <person name="He J."/>
            <person name="Jia Z."/>
            <person name="Ren Y."/>
            <person name="Tian G."/>
            <person name="Lu Y."/>
            <person name="Ruan J."/>
            <person name="Qian W."/>
            <person name="Wang M."/>
            <person name="Huang Q."/>
            <person name="Li B."/>
            <person name="Xuan Z."/>
            <person name="Cao J."/>
            <person name="Asan"/>
            <person name="Wu Z."/>
            <person name="Zhang J."/>
            <person name="Cai Q."/>
            <person name="Bai Y."/>
            <person name="Zhao B."/>
            <person name="Han Y."/>
            <person name="Li Y."/>
            <person name="Li X."/>
            <person name="Wang S."/>
            <person name="Shi Q."/>
            <person name="Liu S."/>
            <person name="Cho W.K."/>
            <person name="Kim J.Y."/>
            <person name="Xu Y."/>
            <person name="Heller-Uszynska K."/>
            <person name="Miao H."/>
            <person name="Cheng Z."/>
            <person name="Zhang S."/>
            <person name="Wu J."/>
            <person name="Yang Y."/>
            <person name="Kang H."/>
            <person name="Li M."/>
            <person name="Liang H."/>
            <person name="Ren X."/>
            <person name="Shi Z."/>
            <person name="Wen M."/>
            <person name="Jian M."/>
            <person name="Yang H."/>
            <person name="Zhang G."/>
            <person name="Yang Z."/>
            <person name="Chen R."/>
            <person name="Liu S."/>
            <person name="Li J."/>
            <person name="Ma L."/>
            <person name="Liu H."/>
            <person name="Zhou Y."/>
            <person name="Zhao J."/>
            <person name="Fang X."/>
            <person name="Li G."/>
            <person name="Fang L."/>
            <person name="Li Y."/>
            <person name="Liu D."/>
            <person name="Zheng H."/>
            <person name="Zhang Y."/>
            <person name="Qin N."/>
            <person name="Li Z."/>
            <person name="Yang G."/>
            <person name="Yang S."/>
            <person name="Bolund L."/>
            <person name="Kristiansen K."/>
            <person name="Zheng H."/>
            <person name="Li S."/>
            <person name="Zhang X."/>
            <person name="Yang H."/>
            <person name="Wang J."/>
            <person name="Sun R."/>
            <person name="Zhang B."/>
            <person name="Jiang S."/>
            <person name="Wang J."/>
            <person name="Du Y."/>
            <person name="Li S."/>
        </authorList>
    </citation>
    <scope>NUCLEOTIDE SEQUENCE [LARGE SCALE GENOMIC DNA]</scope>
    <source>
        <strain evidence="17">cv. 9930</strain>
    </source>
</reference>
<dbReference type="InterPro" id="IPR012334">
    <property type="entry name" value="Pectin_lyas_fold"/>
</dbReference>
<reference evidence="16 17" key="2">
    <citation type="journal article" date="2009" name="PLoS ONE">
        <title>An integrated genetic and cytogenetic map of the cucumber genome.</title>
        <authorList>
            <person name="Ren Y."/>
            <person name="Zhang Z."/>
            <person name="Liu J."/>
            <person name="Staub J.E."/>
            <person name="Han Y."/>
            <person name="Cheng Z."/>
            <person name="Li X."/>
            <person name="Lu J."/>
            <person name="Miao H."/>
            <person name="Kang H."/>
            <person name="Xie B."/>
            <person name="Gu X."/>
            <person name="Wang X."/>
            <person name="Du Y."/>
            <person name="Jin W."/>
            <person name="Huang S."/>
        </authorList>
    </citation>
    <scope>NUCLEOTIDE SEQUENCE [LARGE SCALE GENOMIC DNA]</scope>
    <source>
        <strain evidence="17">cv. 9930</strain>
    </source>
</reference>
<dbReference type="FunFam" id="1.20.140.40:FF:000001">
    <property type="entry name" value="Pectinesterase"/>
    <property type="match status" value="1"/>
</dbReference>
<dbReference type="KEGG" id="csv:101220540"/>
<dbReference type="AlphaFoldDB" id="A0A0A0KJ73"/>
<dbReference type="Proteomes" id="UP000029981">
    <property type="component" value="Chromosome 5"/>
</dbReference>
<dbReference type="GO" id="GO:0046910">
    <property type="term" value="F:pectinesterase inhibitor activity"/>
    <property type="evidence" value="ECO:0000318"/>
    <property type="project" value="GO_Central"/>
</dbReference>
<evidence type="ECO:0000259" key="15">
    <source>
        <dbReference type="SMART" id="SM00856"/>
    </source>
</evidence>
<evidence type="ECO:0000256" key="5">
    <source>
        <dbReference type="ARBA" id="ARBA00013229"/>
    </source>
</evidence>
<dbReference type="SUPFAM" id="SSF101148">
    <property type="entry name" value="Plant invertase/pectin methylesterase inhibitor"/>
    <property type="match status" value="1"/>
</dbReference>
<name>A0A0A0KJ73_CUCSA</name>
<keyword evidence="7 14" id="KW-0378">Hydrolase</keyword>
<dbReference type="NCBIfam" id="TIGR01614">
    <property type="entry name" value="PME_inhib"/>
    <property type="match status" value="1"/>
</dbReference>
<evidence type="ECO:0000256" key="3">
    <source>
        <dbReference type="ARBA" id="ARBA00006027"/>
    </source>
</evidence>
<dbReference type="GO" id="GO:0045490">
    <property type="term" value="P:pectin catabolic process"/>
    <property type="evidence" value="ECO:0007669"/>
    <property type="project" value="UniProtKB-UniRule"/>
</dbReference>
<dbReference type="EC" id="3.1.1.11" evidence="5 14"/>
<accession>A0A0A0KJ73</accession>
<reference evidence="16 17" key="4">
    <citation type="journal article" date="2011" name="BMC Genomics">
        <title>RNA-Seq improves annotation of protein-coding genes in the cucumber genome.</title>
        <authorList>
            <person name="Li Z."/>
            <person name="Zhang Z."/>
            <person name="Yan P."/>
            <person name="Huang S."/>
            <person name="Fei Z."/>
            <person name="Lin K."/>
        </authorList>
    </citation>
    <scope>NUCLEOTIDE SEQUENCE [LARGE SCALE GENOMIC DNA]</scope>
    <source>
        <strain evidence="17">cv. 9930</strain>
    </source>
</reference>
<keyword evidence="8 14" id="KW-0063">Aspartyl esterase</keyword>
<evidence type="ECO:0000256" key="2">
    <source>
        <dbReference type="ARBA" id="ARBA00005184"/>
    </source>
</evidence>
<dbReference type="Gene3D" id="1.20.140.40">
    <property type="entry name" value="Invertase/pectin methylesterase inhibitor family protein"/>
    <property type="match status" value="1"/>
</dbReference>
<feature type="domain" description="Pectinesterase inhibitor" evidence="15">
    <location>
        <begin position="41"/>
        <end position="196"/>
    </location>
</feature>
<dbReference type="FunFam" id="2.160.20.10:FF:000001">
    <property type="entry name" value="Pectinesterase"/>
    <property type="match status" value="1"/>
</dbReference>
<dbReference type="Pfam" id="PF04043">
    <property type="entry name" value="PMEI"/>
    <property type="match status" value="1"/>
</dbReference>
<comment type="pathway">
    <text evidence="2 14">Glycan metabolism; pectin degradation; 2-dehydro-3-deoxy-D-gluconate from pectin: step 1/5.</text>
</comment>
<evidence type="ECO:0000256" key="14">
    <source>
        <dbReference type="RuleBase" id="RU000589"/>
    </source>
</evidence>
<dbReference type="InterPro" id="IPR033131">
    <property type="entry name" value="Pectinesterase_Asp_AS"/>
</dbReference>
<dbReference type="EMBL" id="CM002926">
    <property type="protein sequence ID" value="KGN49780.1"/>
    <property type="molecule type" value="Genomic_DNA"/>
</dbReference>
<dbReference type="eggNOG" id="ENOG502QQVX">
    <property type="taxonomic scope" value="Eukaryota"/>
</dbReference>
<evidence type="ECO:0000256" key="1">
    <source>
        <dbReference type="ARBA" id="ARBA00004191"/>
    </source>
</evidence>
<keyword evidence="6" id="KW-0134">Cell wall</keyword>